<dbReference type="PROSITE" id="PS51379">
    <property type="entry name" value="4FE4S_FER_2"/>
    <property type="match status" value="1"/>
</dbReference>
<dbReference type="Gene3D" id="3.30.70.20">
    <property type="match status" value="1"/>
</dbReference>
<name>A0A9W6GIA3_9FUSO</name>
<keyword evidence="6" id="KW-1185">Reference proteome</keyword>
<evidence type="ECO:0000256" key="3">
    <source>
        <dbReference type="ARBA" id="ARBA00023014"/>
    </source>
</evidence>
<keyword evidence="3" id="KW-0411">Iron-sulfur</keyword>
<feature type="domain" description="4Fe-4S ferredoxin-type" evidence="4">
    <location>
        <begin position="262"/>
        <end position="292"/>
    </location>
</feature>
<evidence type="ECO:0000313" key="6">
    <source>
        <dbReference type="Proteomes" id="UP001144471"/>
    </source>
</evidence>
<dbReference type="AlphaFoldDB" id="A0A9W6GIA3"/>
<organism evidence="5 6">
    <name type="scientific">Propionigenium maris DSM 9537</name>
    <dbReference type="NCBI Taxonomy" id="1123000"/>
    <lineage>
        <taxon>Bacteria</taxon>
        <taxon>Fusobacteriati</taxon>
        <taxon>Fusobacteriota</taxon>
        <taxon>Fusobacteriia</taxon>
        <taxon>Fusobacteriales</taxon>
        <taxon>Fusobacteriaceae</taxon>
        <taxon>Propionigenium</taxon>
    </lineage>
</organism>
<dbReference type="Proteomes" id="UP001144471">
    <property type="component" value="Unassembled WGS sequence"/>
</dbReference>
<dbReference type="InterPro" id="IPR017900">
    <property type="entry name" value="4Fe4S_Fe_S_CS"/>
</dbReference>
<protein>
    <recommendedName>
        <fullName evidence="4">4Fe-4S ferredoxin-type domain-containing protein</fullName>
    </recommendedName>
</protein>
<gene>
    <name evidence="5" type="ORF">PM10SUCC1_12180</name>
</gene>
<keyword evidence="1" id="KW-0479">Metal-binding</keyword>
<evidence type="ECO:0000256" key="1">
    <source>
        <dbReference type="ARBA" id="ARBA00022723"/>
    </source>
</evidence>
<accession>A0A9W6GIA3</accession>
<evidence type="ECO:0000259" key="4">
    <source>
        <dbReference type="PROSITE" id="PS51379"/>
    </source>
</evidence>
<keyword evidence="2" id="KW-0408">Iron</keyword>
<reference evidence="5" key="1">
    <citation type="submission" date="2022-12" db="EMBL/GenBank/DDBJ databases">
        <title>Reference genome sequencing for broad-spectrum identification of bacterial and archaeal isolates by mass spectrometry.</title>
        <authorList>
            <person name="Sekiguchi Y."/>
            <person name="Tourlousse D.M."/>
        </authorList>
    </citation>
    <scope>NUCLEOTIDE SEQUENCE</scope>
    <source>
        <strain evidence="5">10succ1</strain>
    </source>
</reference>
<dbReference type="PANTHER" id="PTHR42827:SF1">
    <property type="entry name" value="IRON-SULFUR CLUSTER-BINDING PROTEIN"/>
    <property type="match status" value="1"/>
</dbReference>
<dbReference type="GO" id="GO:0046872">
    <property type="term" value="F:metal ion binding"/>
    <property type="evidence" value="ECO:0007669"/>
    <property type="project" value="UniProtKB-KW"/>
</dbReference>
<dbReference type="GO" id="GO:0051536">
    <property type="term" value="F:iron-sulfur cluster binding"/>
    <property type="evidence" value="ECO:0007669"/>
    <property type="project" value="UniProtKB-KW"/>
</dbReference>
<comment type="caution">
    <text evidence="5">The sequence shown here is derived from an EMBL/GenBank/DDBJ whole genome shotgun (WGS) entry which is preliminary data.</text>
</comment>
<sequence length="363" mass="41934">MVEEAHETSITRWDPDTSLWKFSPQNHGKEITDNNPYVNIVDIGEFDKMSTLYPYPTYPKLMASEESFKRYFGPMHAEVKGDPFHYMGSIKKGKEIQNKLASGEIVPKVSKEREEDLLKLKMEIKSYARELNMPAMGVTKVDRRYISDEKDHLVPYDTIIIFAPEMPLENVKGIPNNIKTLSAFDSYREGGENILKIADFIRSKGYRCLPRMSFDGEIKLPPHAVNAGMGNYSTYGICIIPEVGTRSKLVALLIDAELPLDDPRDWNIEEFCSRCRMCQKSCPGGSIPKEEKRFRGALKRQADYHRCLEQMTTSKECMRCVRVCPFSIIGYEKCMDSLPHYYRYNLERDKINKLKLLKMKECE</sequence>
<dbReference type="PROSITE" id="PS00198">
    <property type="entry name" value="4FE4S_FER_1"/>
    <property type="match status" value="1"/>
</dbReference>
<proteinExistence type="predicted"/>
<evidence type="ECO:0000256" key="2">
    <source>
        <dbReference type="ARBA" id="ARBA00023004"/>
    </source>
</evidence>
<dbReference type="SUPFAM" id="SSF54862">
    <property type="entry name" value="4Fe-4S ferredoxins"/>
    <property type="match status" value="1"/>
</dbReference>
<dbReference type="InterPro" id="IPR017896">
    <property type="entry name" value="4Fe4S_Fe-S-bd"/>
</dbReference>
<dbReference type="EMBL" id="BSDY01000005">
    <property type="protein sequence ID" value="GLI55704.1"/>
    <property type="molecule type" value="Genomic_DNA"/>
</dbReference>
<dbReference type="PANTHER" id="PTHR42827">
    <property type="entry name" value="IRON-SULFUR CLUSTER-BINDING PROTEIN-RELATED"/>
    <property type="match status" value="1"/>
</dbReference>
<evidence type="ECO:0000313" key="5">
    <source>
        <dbReference type="EMBL" id="GLI55704.1"/>
    </source>
</evidence>